<proteinExistence type="inferred from homology"/>
<evidence type="ECO:0000256" key="2">
    <source>
        <dbReference type="ARBA" id="ARBA00022898"/>
    </source>
</evidence>
<reference evidence="7 8" key="1">
    <citation type="submission" date="2024-11" db="EMBL/GenBank/DDBJ databases">
        <title>The Natural Products Discovery Center: Release of the First 8490 Sequenced Strains for Exploring Actinobacteria Biosynthetic Diversity.</title>
        <authorList>
            <person name="Kalkreuter E."/>
            <person name="Kautsar S.A."/>
            <person name="Yang D."/>
            <person name="Bader C.D."/>
            <person name="Teijaro C.N."/>
            <person name="Fluegel L."/>
            <person name="Davis C.M."/>
            <person name="Simpson J.R."/>
            <person name="Lauterbach L."/>
            <person name="Steele A.D."/>
            <person name="Gui C."/>
            <person name="Meng S."/>
            <person name="Li G."/>
            <person name="Viehrig K."/>
            <person name="Ye F."/>
            <person name="Su P."/>
            <person name="Kiefer A.F."/>
            <person name="Nichols A."/>
            <person name="Cepeda A.J."/>
            <person name="Yan W."/>
            <person name="Fan B."/>
            <person name="Jiang Y."/>
            <person name="Adhikari A."/>
            <person name="Zheng C.-J."/>
            <person name="Schuster L."/>
            <person name="Cowan T.M."/>
            <person name="Smanski M.J."/>
            <person name="Chevrette M.G."/>
            <person name="De Carvalho L.P.S."/>
            <person name="Shen B."/>
        </authorList>
    </citation>
    <scope>NUCLEOTIDE SEQUENCE [LARGE SCALE GENOMIC DNA]</scope>
    <source>
        <strain evidence="7 8">NPDC078403</strain>
    </source>
</reference>
<keyword evidence="5" id="KW-0804">Transcription</keyword>
<dbReference type="GO" id="GO:0008483">
    <property type="term" value="F:transaminase activity"/>
    <property type="evidence" value="ECO:0007669"/>
    <property type="project" value="UniProtKB-KW"/>
</dbReference>
<dbReference type="InterPro" id="IPR000524">
    <property type="entry name" value="Tscrpt_reg_HTH_GntR"/>
</dbReference>
<dbReference type="Proteomes" id="UP001620262">
    <property type="component" value="Unassembled WGS sequence"/>
</dbReference>
<dbReference type="PANTHER" id="PTHR46577:SF2">
    <property type="entry name" value="TRANSCRIPTIONAL REGULATORY PROTEIN"/>
    <property type="match status" value="1"/>
</dbReference>
<keyword evidence="8" id="KW-1185">Reference proteome</keyword>
<dbReference type="Gene3D" id="3.40.640.10">
    <property type="entry name" value="Type I PLP-dependent aspartate aminotransferase-like (Major domain)"/>
    <property type="match status" value="1"/>
</dbReference>
<accession>A0ABW8L220</accession>
<dbReference type="InterPro" id="IPR015424">
    <property type="entry name" value="PyrdxlP-dep_Trfase"/>
</dbReference>
<keyword evidence="7" id="KW-0032">Aminotransferase</keyword>
<dbReference type="CDD" id="cd07377">
    <property type="entry name" value="WHTH_GntR"/>
    <property type="match status" value="1"/>
</dbReference>
<dbReference type="SUPFAM" id="SSF46785">
    <property type="entry name" value="Winged helix' DNA-binding domain"/>
    <property type="match status" value="1"/>
</dbReference>
<evidence type="ECO:0000259" key="6">
    <source>
        <dbReference type="PROSITE" id="PS50949"/>
    </source>
</evidence>
<dbReference type="InterPro" id="IPR036388">
    <property type="entry name" value="WH-like_DNA-bd_sf"/>
</dbReference>
<dbReference type="EMBL" id="JBJDOT010000036">
    <property type="protein sequence ID" value="MFK3866085.1"/>
    <property type="molecule type" value="Genomic_DNA"/>
</dbReference>
<evidence type="ECO:0000256" key="3">
    <source>
        <dbReference type="ARBA" id="ARBA00023015"/>
    </source>
</evidence>
<dbReference type="SUPFAM" id="SSF53383">
    <property type="entry name" value="PLP-dependent transferases"/>
    <property type="match status" value="1"/>
</dbReference>
<comment type="similarity">
    <text evidence="1">In the C-terminal section; belongs to the class-I pyridoxal-phosphate-dependent aminotransferase family.</text>
</comment>
<dbReference type="InterPro" id="IPR051446">
    <property type="entry name" value="HTH_trans_reg/aminotransferase"/>
</dbReference>
<dbReference type="PANTHER" id="PTHR46577">
    <property type="entry name" value="HTH-TYPE TRANSCRIPTIONAL REGULATORY PROTEIN GABR"/>
    <property type="match status" value="1"/>
</dbReference>
<keyword evidence="3" id="KW-0805">Transcription regulation</keyword>
<organism evidence="7 8">
    <name type="scientific">Pseudoalteromonas rhizosphaerae</name>
    <dbReference type="NCBI Taxonomy" id="2518973"/>
    <lineage>
        <taxon>Bacteria</taxon>
        <taxon>Pseudomonadati</taxon>
        <taxon>Pseudomonadota</taxon>
        <taxon>Gammaproteobacteria</taxon>
        <taxon>Alteromonadales</taxon>
        <taxon>Pseudoalteromonadaceae</taxon>
        <taxon>Pseudoalteromonas</taxon>
    </lineage>
</organism>
<dbReference type="Gene3D" id="1.10.10.10">
    <property type="entry name" value="Winged helix-like DNA-binding domain superfamily/Winged helix DNA-binding domain"/>
    <property type="match status" value="1"/>
</dbReference>
<dbReference type="InterPro" id="IPR036390">
    <property type="entry name" value="WH_DNA-bd_sf"/>
</dbReference>
<dbReference type="InterPro" id="IPR015421">
    <property type="entry name" value="PyrdxlP-dep_Trfase_major"/>
</dbReference>
<evidence type="ECO:0000313" key="8">
    <source>
        <dbReference type="Proteomes" id="UP001620262"/>
    </source>
</evidence>
<keyword evidence="2" id="KW-0663">Pyridoxal phosphate</keyword>
<dbReference type="Pfam" id="PF00392">
    <property type="entry name" value="GntR"/>
    <property type="match status" value="1"/>
</dbReference>
<dbReference type="CDD" id="cd00609">
    <property type="entry name" value="AAT_like"/>
    <property type="match status" value="1"/>
</dbReference>
<evidence type="ECO:0000256" key="4">
    <source>
        <dbReference type="ARBA" id="ARBA00023125"/>
    </source>
</evidence>
<evidence type="ECO:0000256" key="1">
    <source>
        <dbReference type="ARBA" id="ARBA00005384"/>
    </source>
</evidence>
<keyword evidence="4" id="KW-0238">DNA-binding</keyword>
<name>A0ABW8L220_9GAMM</name>
<dbReference type="SMART" id="SM00345">
    <property type="entry name" value="HTH_GNTR"/>
    <property type="match status" value="1"/>
</dbReference>
<evidence type="ECO:0000256" key="5">
    <source>
        <dbReference type="ARBA" id="ARBA00023163"/>
    </source>
</evidence>
<dbReference type="InterPro" id="IPR004839">
    <property type="entry name" value="Aminotransferase_I/II_large"/>
</dbReference>
<keyword evidence="7" id="KW-0808">Transferase</keyword>
<gene>
    <name evidence="7" type="ORF">ACI2JU_19740</name>
</gene>
<dbReference type="PROSITE" id="PS50949">
    <property type="entry name" value="HTH_GNTR"/>
    <property type="match status" value="1"/>
</dbReference>
<feature type="domain" description="HTH gntR-type" evidence="6">
    <location>
        <begin position="3"/>
        <end position="71"/>
    </location>
</feature>
<dbReference type="InterPro" id="IPR015422">
    <property type="entry name" value="PyrdxlP-dep_Trfase_small"/>
</dbReference>
<sequence length="469" mass="52477">MKQFKYTELEAILKKKIDANSFTPTGKLPSVRELCKLQGLSKATVLHSLHRLESQGLIYAKPKSGYFVTQIKPPKRVLPKQIKTSSTPRNVSVPAILKDIMTRSAAFDILPSAGAQGDATHLTVLNRHLNKAFRSSQSQKAFYYNNSDGDLRLKHAIINHYGGLNQKPDELCITNGCQHSLFISLMATCSPGDTVAVESPTFYGVLQILEQLNLKIIEVACDPEHGISIDDLTKKIAKWPIKACVVSPNYSTPTGACMPHRAREELLKLAVKSDFCIIEDDIYGDLAFPPFVSESLKSLDTQGQVILCSSFSKSLSRDLRIGWVFGGKWHDKITQLKLVTQLSSCGSIQQGLATFIEDGHYRRYLNKHVYAIKQQQAELINFLQTHWPEDIRFTQANGGISMWVELDESIDTQKSYNEILQQGIVMTPGSLFSASGQYKNFLRLSYIHPLTKAREVAIKKLFSTLLVKK</sequence>
<evidence type="ECO:0000313" key="7">
    <source>
        <dbReference type="EMBL" id="MFK3866085.1"/>
    </source>
</evidence>
<dbReference type="Pfam" id="PF00155">
    <property type="entry name" value="Aminotran_1_2"/>
    <property type="match status" value="1"/>
</dbReference>
<comment type="caution">
    <text evidence="7">The sequence shown here is derived from an EMBL/GenBank/DDBJ whole genome shotgun (WGS) entry which is preliminary data.</text>
</comment>
<protein>
    <submittedName>
        <fullName evidence="7">PLP-dependent aminotransferase family protein</fullName>
    </submittedName>
</protein>
<dbReference type="RefSeq" id="WP_404676283.1">
    <property type="nucleotide sequence ID" value="NZ_JBJDOT010000036.1"/>
</dbReference>
<dbReference type="Gene3D" id="3.90.1150.10">
    <property type="entry name" value="Aspartate Aminotransferase, domain 1"/>
    <property type="match status" value="1"/>
</dbReference>